<accession>A0A4W5MQB2</accession>
<dbReference type="GO" id="GO:0005777">
    <property type="term" value="C:peroxisome"/>
    <property type="evidence" value="ECO:0007669"/>
    <property type="project" value="InterPro"/>
</dbReference>
<dbReference type="Proteomes" id="UP000314982">
    <property type="component" value="Unassembled WGS sequence"/>
</dbReference>
<sequence length="312" mass="34946">MLSGSSLVDLHIFSLGHLSSPPLEVKEFKDSLMSCSGSRSVKNSPSPTTLIPPPSGTSPNTGPSTPESTTPTGKTTRRSFWEILSKPDSSELGIPKTTDDIIQEKGEEGRTRRRHKTENVKQQWSQERSIAVELEHAQRRHVSQLEEGNAGTLHPVYQVTCQPWITFMAKVGCPSIQQCTAEIASQFLLPPILTEIVNLVSSLASDTTVKVFERTSCPQGDIFVPMPLIQHLSQPPATSRTFILIGRNLHQWQCSTEQAHKGFQRFEALEQSDWFSPGQSWRGVAPRQRFLLIHILKKKVGRRGVCYYKKYK</sequence>
<dbReference type="InterPro" id="IPR033228">
    <property type="entry name" value="SZT2"/>
</dbReference>
<name>A0A4W5MQB2_9TELE</name>
<dbReference type="Ensembl" id="ENSHHUT00000041087.1">
    <property type="protein sequence ID" value="ENSHHUP00000039545.1"/>
    <property type="gene ID" value="ENSHHUG00000024556.1"/>
</dbReference>
<reference evidence="3" key="1">
    <citation type="submission" date="2018-06" db="EMBL/GenBank/DDBJ databases">
        <title>Genome assembly of Danube salmon.</title>
        <authorList>
            <person name="Macqueen D.J."/>
            <person name="Gundappa M.K."/>
        </authorList>
    </citation>
    <scope>NUCLEOTIDE SEQUENCE [LARGE SCALE GENOMIC DNA]</scope>
</reference>
<dbReference type="AlphaFoldDB" id="A0A4W5MQB2"/>
<reference evidence="2" key="3">
    <citation type="submission" date="2025-09" db="UniProtKB">
        <authorList>
            <consortium name="Ensembl"/>
        </authorList>
    </citation>
    <scope>IDENTIFICATION</scope>
</reference>
<proteinExistence type="predicted"/>
<protein>
    <submittedName>
        <fullName evidence="2">Uncharacterized protein</fullName>
    </submittedName>
</protein>
<feature type="compositionally biased region" description="Low complexity" evidence="1">
    <location>
        <begin position="57"/>
        <end position="74"/>
    </location>
</feature>
<evidence type="ECO:0000313" key="3">
    <source>
        <dbReference type="Proteomes" id="UP000314982"/>
    </source>
</evidence>
<feature type="region of interest" description="Disordered" evidence="1">
    <location>
        <begin position="35"/>
        <end position="123"/>
    </location>
</feature>
<reference evidence="2" key="2">
    <citation type="submission" date="2025-08" db="UniProtKB">
        <authorList>
            <consortium name="Ensembl"/>
        </authorList>
    </citation>
    <scope>IDENTIFICATION</scope>
</reference>
<dbReference type="STRING" id="62062.ENSHHUP00000039545"/>
<evidence type="ECO:0000313" key="2">
    <source>
        <dbReference type="Ensembl" id="ENSHHUP00000039545.1"/>
    </source>
</evidence>
<dbReference type="PANTHER" id="PTHR14918:SF3">
    <property type="entry name" value="KICSTOR COMPLEX PROTEIN SZT2"/>
    <property type="match status" value="1"/>
</dbReference>
<dbReference type="GeneTree" id="ENSGT00390000018402"/>
<organism evidence="2 3">
    <name type="scientific">Hucho hucho</name>
    <name type="common">huchen</name>
    <dbReference type="NCBI Taxonomy" id="62062"/>
    <lineage>
        <taxon>Eukaryota</taxon>
        <taxon>Metazoa</taxon>
        <taxon>Chordata</taxon>
        <taxon>Craniata</taxon>
        <taxon>Vertebrata</taxon>
        <taxon>Euteleostomi</taxon>
        <taxon>Actinopterygii</taxon>
        <taxon>Neopterygii</taxon>
        <taxon>Teleostei</taxon>
        <taxon>Protacanthopterygii</taxon>
        <taxon>Salmoniformes</taxon>
        <taxon>Salmonidae</taxon>
        <taxon>Salmoninae</taxon>
        <taxon>Hucho</taxon>
    </lineage>
</organism>
<feature type="compositionally biased region" description="Basic and acidic residues" evidence="1">
    <location>
        <begin position="97"/>
        <end position="110"/>
    </location>
</feature>
<evidence type="ECO:0000256" key="1">
    <source>
        <dbReference type="SAM" id="MobiDB-lite"/>
    </source>
</evidence>
<dbReference type="PANTHER" id="PTHR14918">
    <property type="entry name" value="KICSTOR COMPLEX PROTEIN SZT2"/>
    <property type="match status" value="1"/>
</dbReference>
<keyword evidence="3" id="KW-1185">Reference proteome</keyword>